<name>A0A922L1B7_DERFA</name>
<proteinExistence type="predicted"/>
<evidence type="ECO:0000313" key="1">
    <source>
        <dbReference type="EMBL" id="KAH9511374.1"/>
    </source>
</evidence>
<dbReference type="EMBL" id="ASGP02000004">
    <property type="protein sequence ID" value="KAH9511374.1"/>
    <property type="molecule type" value="Genomic_DNA"/>
</dbReference>
<protein>
    <submittedName>
        <fullName evidence="1">Uncharacterized protein</fullName>
    </submittedName>
</protein>
<accession>A0A922L1B7</accession>
<dbReference type="AlphaFoldDB" id="A0A922L1B7"/>
<sequence length="105" mass="11993">MKWTRHPPRQPPVWEEKQLAILTWNHLVGTYRRKMYGQKPVPTRIQPTQSPQSIGRISLQTSSTNEAYTQESTTLNNSNAINQWETTGSVVVARRTESQIAACEV</sequence>
<dbReference type="Proteomes" id="UP000790347">
    <property type="component" value="Unassembled WGS sequence"/>
</dbReference>
<evidence type="ECO:0000313" key="2">
    <source>
        <dbReference type="Proteomes" id="UP000790347"/>
    </source>
</evidence>
<keyword evidence="2" id="KW-1185">Reference proteome</keyword>
<comment type="caution">
    <text evidence="1">The sequence shown here is derived from an EMBL/GenBank/DDBJ whole genome shotgun (WGS) entry which is preliminary data.</text>
</comment>
<reference evidence="1" key="2">
    <citation type="journal article" date="2022" name="Res Sq">
        <title>Comparative Genomics Reveals Insights into the Divergent Evolution of Astigmatic Mites and Household Pest Adaptations.</title>
        <authorList>
            <person name="Xiong Q."/>
            <person name="Wan A.T.-Y."/>
            <person name="Liu X.-Y."/>
            <person name="Fung C.S.-H."/>
            <person name="Xiao X."/>
            <person name="Malainual N."/>
            <person name="Hou J."/>
            <person name="Wang L."/>
            <person name="Wang M."/>
            <person name="Yang K."/>
            <person name="Cui Y."/>
            <person name="Leung E."/>
            <person name="Nong W."/>
            <person name="Shin S.-K."/>
            <person name="Au S."/>
            <person name="Jeong K.Y."/>
            <person name="Chew F.T."/>
            <person name="Hui J."/>
            <person name="Leung T.F."/>
            <person name="Tungtrongchitr A."/>
            <person name="Zhong N."/>
            <person name="Liu Z."/>
            <person name="Tsui S."/>
        </authorList>
    </citation>
    <scope>NUCLEOTIDE SEQUENCE</scope>
    <source>
        <strain evidence="1">Derf</strain>
        <tissue evidence="1">Whole organism</tissue>
    </source>
</reference>
<gene>
    <name evidence="1" type="ORF">DERF_009842</name>
</gene>
<organism evidence="1 2">
    <name type="scientific">Dermatophagoides farinae</name>
    <name type="common">American house dust mite</name>
    <dbReference type="NCBI Taxonomy" id="6954"/>
    <lineage>
        <taxon>Eukaryota</taxon>
        <taxon>Metazoa</taxon>
        <taxon>Ecdysozoa</taxon>
        <taxon>Arthropoda</taxon>
        <taxon>Chelicerata</taxon>
        <taxon>Arachnida</taxon>
        <taxon>Acari</taxon>
        <taxon>Acariformes</taxon>
        <taxon>Sarcoptiformes</taxon>
        <taxon>Astigmata</taxon>
        <taxon>Psoroptidia</taxon>
        <taxon>Analgoidea</taxon>
        <taxon>Pyroglyphidae</taxon>
        <taxon>Dermatophagoidinae</taxon>
        <taxon>Dermatophagoides</taxon>
    </lineage>
</organism>
<reference evidence="1" key="1">
    <citation type="submission" date="2013-05" db="EMBL/GenBank/DDBJ databases">
        <authorList>
            <person name="Yim A.K.Y."/>
            <person name="Chan T.F."/>
            <person name="Ji K.M."/>
            <person name="Liu X.Y."/>
            <person name="Zhou J.W."/>
            <person name="Li R.Q."/>
            <person name="Yang K.Y."/>
            <person name="Li J."/>
            <person name="Li M."/>
            <person name="Law P.T.W."/>
            <person name="Wu Y.L."/>
            <person name="Cai Z.L."/>
            <person name="Qin H."/>
            <person name="Bao Y."/>
            <person name="Leung R.K.K."/>
            <person name="Ng P.K.S."/>
            <person name="Zou J."/>
            <person name="Zhong X.J."/>
            <person name="Ran P.X."/>
            <person name="Zhong N.S."/>
            <person name="Liu Z.G."/>
            <person name="Tsui S.K.W."/>
        </authorList>
    </citation>
    <scope>NUCLEOTIDE SEQUENCE</scope>
    <source>
        <strain evidence="1">Derf</strain>
        <tissue evidence="1">Whole organism</tissue>
    </source>
</reference>